<feature type="non-terminal residue" evidence="1">
    <location>
        <position position="1"/>
    </location>
</feature>
<proteinExistence type="predicted"/>
<name>X0V869_9ZZZZ</name>
<dbReference type="AlphaFoldDB" id="X0V869"/>
<sequence length="147" mass="16894">ILADERREFVDSRISTDCPEIVAYLTKAYDAIWADQPEGNWSSVAHVCQDALKAFADKLYKSEYASKLSEEEPSRTNFEDKLDIIIRANASGSRLEQLRKFLTTLNKYMHARRHDSGTTREEAKRCVLYTYLVMSEIYELIQSAEGS</sequence>
<organism evidence="1">
    <name type="scientific">marine sediment metagenome</name>
    <dbReference type="NCBI Taxonomy" id="412755"/>
    <lineage>
        <taxon>unclassified sequences</taxon>
        <taxon>metagenomes</taxon>
        <taxon>ecological metagenomes</taxon>
    </lineage>
</organism>
<protein>
    <recommendedName>
        <fullName evidence="2">DUF4145 domain-containing protein</fullName>
    </recommendedName>
</protein>
<accession>X0V869</accession>
<comment type="caution">
    <text evidence="1">The sequence shown here is derived from an EMBL/GenBank/DDBJ whole genome shotgun (WGS) entry which is preliminary data.</text>
</comment>
<gene>
    <name evidence="1" type="ORF">S01H1_23342</name>
</gene>
<evidence type="ECO:0008006" key="2">
    <source>
        <dbReference type="Google" id="ProtNLM"/>
    </source>
</evidence>
<reference evidence="1" key="1">
    <citation type="journal article" date="2014" name="Front. Microbiol.">
        <title>High frequency of phylogenetically diverse reductive dehalogenase-homologous genes in deep subseafloor sedimentary metagenomes.</title>
        <authorList>
            <person name="Kawai M."/>
            <person name="Futagami T."/>
            <person name="Toyoda A."/>
            <person name="Takaki Y."/>
            <person name="Nishi S."/>
            <person name="Hori S."/>
            <person name="Arai W."/>
            <person name="Tsubouchi T."/>
            <person name="Morono Y."/>
            <person name="Uchiyama I."/>
            <person name="Ito T."/>
            <person name="Fujiyama A."/>
            <person name="Inagaki F."/>
            <person name="Takami H."/>
        </authorList>
    </citation>
    <scope>NUCLEOTIDE SEQUENCE</scope>
    <source>
        <strain evidence="1">Expedition CK06-06</strain>
    </source>
</reference>
<dbReference type="EMBL" id="BARS01013444">
    <property type="protein sequence ID" value="GAF96845.1"/>
    <property type="molecule type" value="Genomic_DNA"/>
</dbReference>
<evidence type="ECO:0000313" key="1">
    <source>
        <dbReference type="EMBL" id="GAF96845.1"/>
    </source>
</evidence>